<name>A0A814LYG6_9BILA</name>
<dbReference type="InterPro" id="IPR002013">
    <property type="entry name" value="SAC_dom"/>
</dbReference>
<keyword evidence="2" id="KW-0378">Hydrolase</keyword>
<comment type="caution">
    <text evidence="6">The sequence shown here is derived from an EMBL/GenBank/DDBJ whole genome shotgun (WGS) entry which is preliminary data.</text>
</comment>
<accession>A0A814LYG6</accession>
<keyword evidence="3" id="KW-0472">Membrane</keyword>
<dbReference type="PANTHER" id="PTHR45738:SF5">
    <property type="entry name" value="POLYPHOSPHOINOSITIDE PHOSPHATASE"/>
    <property type="match status" value="1"/>
</dbReference>
<dbReference type="InterPro" id="IPR043573">
    <property type="entry name" value="Fig4-like"/>
</dbReference>
<feature type="region of interest" description="Disordered" evidence="4">
    <location>
        <begin position="714"/>
        <end position="772"/>
    </location>
</feature>
<feature type="domain" description="SAC" evidence="5">
    <location>
        <begin position="150"/>
        <end position="521"/>
    </location>
</feature>
<evidence type="ECO:0000313" key="7">
    <source>
        <dbReference type="EMBL" id="CAF3591362.1"/>
    </source>
</evidence>
<reference evidence="6" key="1">
    <citation type="submission" date="2021-02" db="EMBL/GenBank/DDBJ databases">
        <authorList>
            <person name="Nowell W R."/>
        </authorList>
    </citation>
    <scope>NUCLEOTIDE SEQUENCE</scope>
</reference>
<organism evidence="6 8">
    <name type="scientific">Adineta steineri</name>
    <dbReference type="NCBI Taxonomy" id="433720"/>
    <lineage>
        <taxon>Eukaryota</taxon>
        <taxon>Metazoa</taxon>
        <taxon>Spiralia</taxon>
        <taxon>Gnathifera</taxon>
        <taxon>Rotifera</taxon>
        <taxon>Eurotatoria</taxon>
        <taxon>Bdelloidea</taxon>
        <taxon>Adinetida</taxon>
        <taxon>Adinetidae</taxon>
        <taxon>Adineta</taxon>
    </lineage>
</organism>
<proteinExistence type="predicted"/>
<evidence type="ECO:0000313" key="8">
    <source>
        <dbReference type="Proteomes" id="UP000663845"/>
    </source>
</evidence>
<protein>
    <recommendedName>
        <fullName evidence="5">SAC domain-containing protein</fullName>
    </recommendedName>
</protein>
<evidence type="ECO:0000256" key="4">
    <source>
        <dbReference type="SAM" id="MobiDB-lite"/>
    </source>
</evidence>
<evidence type="ECO:0000256" key="3">
    <source>
        <dbReference type="ARBA" id="ARBA00023136"/>
    </source>
</evidence>
<dbReference type="GO" id="GO:0043813">
    <property type="term" value="F:phosphatidylinositol-3,5-bisphosphate 5-phosphatase activity"/>
    <property type="evidence" value="ECO:0007669"/>
    <property type="project" value="InterPro"/>
</dbReference>
<evidence type="ECO:0000259" key="5">
    <source>
        <dbReference type="PROSITE" id="PS50275"/>
    </source>
</evidence>
<dbReference type="Proteomes" id="UP000663844">
    <property type="component" value="Unassembled WGS sequence"/>
</dbReference>
<dbReference type="AlphaFoldDB" id="A0A814LYG6"/>
<dbReference type="Proteomes" id="UP000663845">
    <property type="component" value="Unassembled WGS sequence"/>
</dbReference>
<dbReference type="GO" id="GO:0012505">
    <property type="term" value="C:endomembrane system"/>
    <property type="evidence" value="ECO:0007669"/>
    <property type="project" value="UniProtKB-SubCell"/>
</dbReference>
<dbReference type="GO" id="GO:0046856">
    <property type="term" value="P:phosphatidylinositol dephosphorylation"/>
    <property type="evidence" value="ECO:0007669"/>
    <property type="project" value="InterPro"/>
</dbReference>
<sequence length="941" mass="109323">MPSHILEYPLLNPWQHFTIYATHNRYIVVAMNKSRSKGRILKIDRMDQKELLIVEDQHEYTHTELRQLLGTIEISNSRAGGFSKTVFCHGIIGFIKFLEGYYMIVITRRSQVARIGYHRIYKIDETSMLSITNEDIKKTHPDESKYLRALQNLDLTNGFYFSYTYDLTHTLQYNFMQQNTKTNKENLTENFCWGTRYQPTWKYVWNEYLQEPLRSQVHPRWLLFIVHGVILQYNLNVFCRSIYLTLICRRSQKYSGTRFLKRGGNCKGYVANEVETEQIVHDASLSSLGKSHFTSYVQLRGSIPAFWSQDPKQVPKPPIMIDMNDPTYVVASQHFRQLLYRYGSPILVLNLVKKHEKKKQEYTLSEEFCGALDYIKQFVPDDNNIQYLAFDMARANRSKHRRVMPKLDEIARRYLQQTGFFQNFPLLVNDKQYFYDRENAIKLTPYETFFVQTGVARVNCVDCLDRTNTAMFAIAKCALGYQLFSMGLTDSPHLQEDSSVELVIKQLFEHSGDILAQQYAGSQLVHRIDTYKKSTPAWSTQSRDIVQTLSRYYSNTFSDAEKQHAMNLFLGTFRPRLGRAHFWELASDYHLHDPRLTIGYMPPHCTNILGDDIWFSLPFSAEQVLKSQKDCLEIVSVSNDDPLVDGFNEYYRPNELTVFEEKFEWHMDSTNKDIAYNYGNIREFTPFSVRENKQRKTITSLSLTADVQQRALLPPSASLSTPSQNLNQDQSSDEDMFDDTDTDEENSKKQLQTSNKKSFKPKPINRSINDDSNNSAIQVKRLLNTIFPTTDDVYGFHLEEPSMESLHCYEQYARIAHDACLPSSTPVSTKQHLYDASISSYQSVSSTSSFEIISSNTNERSKSKPQPQPQQHRLHHHHSTENQSLQTLLMSMFDEPIVNDETIRIYEQCVAVAHQGPFEPSDVDCLFYEEYVTSLMITAQS</sequence>
<feature type="region of interest" description="Disordered" evidence="4">
    <location>
        <begin position="855"/>
        <end position="881"/>
    </location>
</feature>
<gene>
    <name evidence="6" type="ORF">JYZ213_LOCUS19750</name>
    <name evidence="7" type="ORF">OXD698_LOCUS5929</name>
</gene>
<dbReference type="Pfam" id="PF02383">
    <property type="entry name" value="Syja_N"/>
    <property type="match status" value="1"/>
</dbReference>
<evidence type="ECO:0000313" key="6">
    <source>
        <dbReference type="EMBL" id="CAF1070881.1"/>
    </source>
</evidence>
<comment type="subcellular location">
    <subcellularLocation>
        <location evidence="1">Endomembrane system</location>
    </subcellularLocation>
</comment>
<feature type="compositionally biased region" description="Acidic residues" evidence="4">
    <location>
        <begin position="731"/>
        <end position="744"/>
    </location>
</feature>
<evidence type="ECO:0000256" key="2">
    <source>
        <dbReference type="ARBA" id="ARBA00022801"/>
    </source>
</evidence>
<feature type="compositionally biased region" description="Low complexity" evidence="4">
    <location>
        <begin position="714"/>
        <end position="723"/>
    </location>
</feature>
<dbReference type="PANTHER" id="PTHR45738">
    <property type="entry name" value="POLYPHOSPHOINOSITIDE PHOSPHATASE"/>
    <property type="match status" value="1"/>
</dbReference>
<evidence type="ECO:0000256" key="1">
    <source>
        <dbReference type="ARBA" id="ARBA00004308"/>
    </source>
</evidence>
<dbReference type="EMBL" id="CAJOAZ010000249">
    <property type="protein sequence ID" value="CAF3591362.1"/>
    <property type="molecule type" value="Genomic_DNA"/>
</dbReference>
<dbReference type="PROSITE" id="PS50275">
    <property type="entry name" value="SAC"/>
    <property type="match status" value="1"/>
</dbReference>
<dbReference type="EMBL" id="CAJNOG010000202">
    <property type="protein sequence ID" value="CAF1070881.1"/>
    <property type="molecule type" value="Genomic_DNA"/>
</dbReference>